<comment type="caution">
    <text evidence="2">The sequence shown here is derived from an EMBL/GenBank/DDBJ whole genome shotgun (WGS) entry which is preliminary data.</text>
</comment>
<accession>A0ABV8AAI1</accession>
<dbReference type="CDD" id="cd00093">
    <property type="entry name" value="HTH_XRE"/>
    <property type="match status" value="1"/>
</dbReference>
<feature type="domain" description="HTH cro/C1-type" evidence="1">
    <location>
        <begin position="9"/>
        <end position="42"/>
    </location>
</feature>
<dbReference type="EMBL" id="JBHRZF010000200">
    <property type="protein sequence ID" value="MFC3862519.1"/>
    <property type="molecule type" value="Genomic_DNA"/>
</dbReference>
<proteinExistence type="predicted"/>
<dbReference type="SMART" id="SM00530">
    <property type="entry name" value="HTH_XRE"/>
    <property type="match status" value="1"/>
</dbReference>
<dbReference type="InterPro" id="IPR001387">
    <property type="entry name" value="Cro/C1-type_HTH"/>
</dbReference>
<keyword evidence="3" id="KW-1185">Reference proteome</keyword>
<evidence type="ECO:0000313" key="2">
    <source>
        <dbReference type="EMBL" id="MFC3862519.1"/>
    </source>
</evidence>
<organism evidence="2 3">
    <name type="scientific">Deinococcus antarcticus</name>
    <dbReference type="NCBI Taxonomy" id="1298767"/>
    <lineage>
        <taxon>Bacteria</taxon>
        <taxon>Thermotogati</taxon>
        <taxon>Deinococcota</taxon>
        <taxon>Deinococci</taxon>
        <taxon>Deinococcales</taxon>
        <taxon>Deinococcaceae</taxon>
        <taxon>Deinococcus</taxon>
    </lineage>
</organism>
<dbReference type="Pfam" id="PF13560">
    <property type="entry name" value="HTH_31"/>
    <property type="match status" value="1"/>
</dbReference>
<evidence type="ECO:0000313" key="3">
    <source>
        <dbReference type="Proteomes" id="UP001595748"/>
    </source>
</evidence>
<dbReference type="Gene3D" id="1.10.260.40">
    <property type="entry name" value="lambda repressor-like DNA-binding domains"/>
    <property type="match status" value="1"/>
</dbReference>
<evidence type="ECO:0000259" key="1">
    <source>
        <dbReference type="PROSITE" id="PS50943"/>
    </source>
</evidence>
<gene>
    <name evidence="2" type="ORF">ACFOPQ_17285</name>
</gene>
<dbReference type="SUPFAM" id="SSF47413">
    <property type="entry name" value="lambda repressor-like DNA-binding domains"/>
    <property type="match status" value="1"/>
</dbReference>
<name>A0ABV8AAI1_9DEIO</name>
<dbReference type="InterPro" id="IPR010982">
    <property type="entry name" value="Lambda_DNA-bd_dom_sf"/>
</dbReference>
<dbReference type="Proteomes" id="UP001595748">
    <property type="component" value="Unassembled WGS sequence"/>
</dbReference>
<dbReference type="PROSITE" id="PS50943">
    <property type="entry name" value="HTH_CROC1"/>
    <property type="match status" value="1"/>
</dbReference>
<reference evidence="3" key="1">
    <citation type="journal article" date="2019" name="Int. J. Syst. Evol. Microbiol.">
        <title>The Global Catalogue of Microorganisms (GCM) 10K type strain sequencing project: providing services to taxonomists for standard genome sequencing and annotation.</title>
        <authorList>
            <consortium name="The Broad Institute Genomics Platform"/>
            <consortium name="The Broad Institute Genome Sequencing Center for Infectious Disease"/>
            <person name="Wu L."/>
            <person name="Ma J."/>
        </authorList>
    </citation>
    <scope>NUCLEOTIDE SEQUENCE [LARGE SCALE GENOMIC DNA]</scope>
    <source>
        <strain evidence="3">CCTCC AB 2013263</strain>
    </source>
</reference>
<protein>
    <submittedName>
        <fullName evidence="2">Helix-turn-helix transcriptional regulator</fullName>
    </submittedName>
</protein>
<dbReference type="RefSeq" id="WP_380080475.1">
    <property type="nucleotide sequence ID" value="NZ_JBHRZF010000200.1"/>
</dbReference>
<sequence>MNEAVREAVRERMKERGVSQAQLGKAVGVERTYINRMLAGKAAGEIPESWEKVFRELGLELYVRPITSK</sequence>